<sequence>MNIFIIGFGNMGQAIAQSLRKAQLRYDISASSLDVADFEKTTSILSAKPDNSYITLKDANAVILAVKPQDLETAAKETKDKIQKNAILVSIAAGVTIAKIRKLFGRGKIVRVMPNIGLSVGQGISAWKSSRLSSTDEKNARQLLNDLSENFEVNKEELIDAVTAISGSGPAYFFLFAEALEKSATALGLGEKDARALVEKTLSASASLQKGASYEALVRKVASKGGTTEAALRVFKKRGLSRIVEEAAKAAFNRAQELNEK</sequence>
<organism evidence="9 10">
    <name type="scientific">Candidatus Kaiserbacteria bacterium RIFCSPHIGHO2_02_FULL_49_16</name>
    <dbReference type="NCBI Taxonomy" id="1798490"/>
    <lineage>
        <taxon>Bacteria</taxon>
        <taxon>Candidatus Kaiseribacteriota</taxon>
    </lineage>
</organism>
<evidence type="ECO:0000256" key="3">
    <source>
        <dbReference type="ARBA" id="ARBA00023002"/>
    </source>
</evidence>
<feature type="binding site" evidence="6">
    <location>
        <begin position="6"/>
        <end position="11"/>
    </location>
    <ligand>
        <name>NADP(+)</name>
        <dbReference type="ChEBI" id="CHEBI:58349"/>
    </ligand>
</feature>
<comment type="subcellular location">
    <subcellularLocation>
        <location evidence="4">Cytoplasm</location>
    </subcellularLocation>
</comment>
<dbReference type="PANTHER" id="PTHR11645:SF0">
    <property type="entry name" value="PYRROLINE-5-CARBOXYLATE REDUCTASE 3"/>
    <property type="match status" value="1"/>
</dbReference>
<evidence type="ECO:0000259" key="7">
    <source>
        <dbReference type="Pfam" id="PF03807"/>
    </source>
</evidence>
<dbReference type="Proteomes" id="UP000178042">
    <property type="component" value="Unassembled WGS sequence"/>
</dbReference>
<evidence type="ECO:0000256" key="2">
    <source>
        <dbReference type="ARBA" id="ARBA00022857"/>
    </source>
</evidence>
<dbReference type="UniPathway" id="UPA00098">
    <property type="reaction ID" value="UER00361"/>
</dbReference>
<dbReference type="SUPFAM" id="SSF51735">
    <property type="entry name" value="NAD(P)-binding Rossmann-fold domains"/>
    <property type="match status" value="1"/>
</dbReference>
<comment type="pathway">
    <text evidence="4">Amino-acid biosynthesis; L-proline biosynthesis; L-proline from L-glutamate 5-semialdehyde: step 1/1.</text>
</comment>
<dbReference type="InterPro" id="IPR028939">
    <property type="entry name" value="P5C_Rdtase_cat_N"/>
</dbReference>
<comment type="catalytic activity">
    <reaction evidence="4">
        <text>L-proline + NAD(+) = (S)-1-pyrroline-5-carboxylate + NADH + 2 H(+)</text>
        <dbReference type="Rhea" id="RHEA:14105"/>
        <dbReference type="ChEBI" id="CHEBI:15378"/>
        <dbReference type="ChEBI" id="CHEBI:17388"/>
        <dbReference type="ChEBI" id="CHEBI:57540"/>
        <dbReference type="ChEBI" id="CHEBI:57945"/>
        <dbReference type="ChEBI" id="CHEBI:60039"/>
        <dbReference type="EC" id="1.5.1.2"/>
    </reaction>
</comment>
<dbReference type="EMBL" id="MFLD01000029">
    <property type="protein sequence ID" value="OGG59228.1"/>
    <property type="molecule type" value="Genomic_DNA"/>
</dbReference>
<dbReference type="Gene3D" id="3.40.50.720">
    <property type="entry name" value="NAD(P)-binding Rossmann-like Domain"/>
    <property type="match status" value="1"/>
</dbReference>
<feature type="binding site" evidence="6">
    <location>
        <position position="32"/>
    </location>
    <ligand>
        <name>NADP(+)</name>
        <dbReference type="ChEBI" id="CHEBI:58349"/>
    </ligand>
</feature>
<comment type="caution">
    <text evidence="9">The sequence shown here is derived from an EMBL/GenBank/DDBJ whole genome shotgun (WGS) entry which is preliminary data.</text>
</comment>
<comment type="catalytic activity">
    <reaction evidence="4">
        <text>L-proline + NADP(+) = (S)-1-pyrroline-5-carboxylate + NADPH + 2 H(+)</text>
        <dbReference type="Rhea" id="RHEA:14109"/>
        <dbReference type="ChEBI" id="CHEBI:15378"/>
        <dbReference type="ChEBI" id="CHEBI:17388"/>
        <dbReference type="ChEBI" id="CHEBI:57783"/>
        <dbReference type="ChEBI" id="CHEBI:58349"/>
        <dbReference type="ChEBI" id="CHEBI:60039"/>
        <dbReference type="EC" id="1.5.1.2"/>
    </reaction>
</comment>
<reference evidence="9 10" key="1">
    <citation type="journal article" date="2016" name="Nat. Commun.">
        <title>Thousands of microbial genomes shed light on interconnected biogeochemical processes in an aquifer system.</title>
        <authorList>
            <person name="Anantharaman K."/>
            <person name="Brown C.T."/>
            <person name="Hug L.A."/>
            <person name="Sharon I."/>
            <person name="Castelle C.J."/>
            <person name="Probst A.J."/>
            <person name="Thomas B.C."/>
            <person name="Singh A."/>
            <person name="Wilkins M.J."/>
            <person name="Karaoz U."/>
            <person name="Brodie E.L."/>
            <person name="Williams K.H."/>
            <person name="Hubbard S.S."/>
            <person name="Banfield J.F."/>
        </authorList>
    </citation>
    <scope>NUCLEOTIDE SEQUENCE [LARGE SCALE GENOMIC DNA]</scope>
</reference>
<keyword evidence="4" id="KW-0963">Cytoplasm</keyword>
<dbReference type="InterPro" id="IPR008927">
    <property type="entry name" value="6-PGluconate_DH-like_C_sf"/>
</dbReference>
<comment type="similarity">
    <text evidence="1 4">Belongs to the pyrroline-5-carboxylate reductase family.</text>
</comment>
<dbReference type="InterPro" id="IPR000304">
    <property type="entry name" value="Pyrroline-COOH_reductase"/>
</dbReference>
<comment type="function">
    <text evidence="4">Catalyzes the reduction of 1-pyrroline-5-carboxylate (PCA) to L-proline.</text>
</comment>
<evidence type="ECO:0000256" key="1">
    <source>
        <dbReference type="ARBA" id="ARBA00005525"/>
    </source>
</evidence>
<name>A0A1F6DCS1_9BACT</name>
<dbReference type="FunFam" id="1.10.3730.10:FF:000001">
    <property type="entry name" value="Pyrroline-5-carboxylate reductase"/>
    <property type="match status" value="1"/>
</dbReference>
<keyword evidence="2 4" id="KW-0521">NADP</keyword>
<evidence type="ECO:0000313" key="10">
    <source>
        <dbReference type="Proteomes" id="UP000178042"/>
    </source>
</evidence>
<dbReference type="EC" id="1.5.1.2" evidence="4 5"/>
<feature type="domain" description="Pyrroline-5-carboxylate reductase catalytic N-terminal" evidence="7">
    <location>
        <begin position="3"/>
        <end position="94"/>
    </location>
</feature>
<dbReference type="Pfam" id="PF03807">
    <property type="entry name" value="F420_oxidored"/>
    <property type="match status" value="1"/>
</dbReference>
<evidence type="ECO:0000256" key="4">
    <source>
        <dbReference type="HAMAP-Rule" id="MF_01925"/>
    </source>
</evidence>
<dbReference type="SUPFAM" id="SSF48179">
    <property type="entry name" value="6-phosphogluconate dehydrogenase C-terminal domain-like"/>
    <property type="match status" value="1"/>
</dbReference>
<evidence type="ECO:0000256" key="5">
    <source>
        <dbReference type="NCBIfam" id="TIGR00112"/>
    </source>
</evidence>
<protein>
    <recommendedName>
        <fullName evidence="4 5">Pyrroline-5-carboxylate reductase</fullName>
        <shortName evidence="4">P5C reductase</shortName>
        <shortName evidence="4">P5CR</shortName>
        <ecNumber evidence="4 5">1.5.1.2</ecNumber>
    </recommendedName>
    <alternativeName>
        <fullName evidence="4">PCA reductase</fullName>
    </alternativeName>
</protein>
<keyword evidence="3 4" id="KW-0560">Oxidoreductase</keyword>
<evidence type="ECO:0000313" key="9">
    <source>
        <dbReference type="EMBL" id="OGG59228.1"/>
    </source>
</evidence>
<dbReference type="GO" id="GO:0055129">
    <property type="term" value="P:L-proline biosynthetic process"/>
    <property type="evidence" value="ECO:0007669"/>
    <property type="project" value="UniProtKB-UniRule"/>
</dbReference>
<dbReference type="PANTHER" id="PTHR11645">
    <property type="entry name" value="PYRROLINE-5-CARBOXYLATE REDUCTASE"/>
    <property type="match status" value="1"/>
</dbReference>
<evidence type="ECO:0000256" key="6">
    <source>
        <dbReference type="PIRSR" id="PIRSR000193-1"/>
    </source>
</evidence>
<feature type="domain" description="Pyrroline-5-carboxylate reductase dimerisation" evidence="8">
    <location>
        <begin position="156"/>
        <end position="258"/>
    </location>
</feature>
<proteinExistence type="inferred from homology"/>
<dbReference type="Gene3D" id="1.10.3730.10">
    <property type="entry name" value="ProC C-terminal domain-like"/>
    <property type="match status" value="1"/>
</dbReference>
<keyword evidence="4" id="KW-0028">Amino-acid biosynthesis</keyword>
<keyword evidence="4" id="KW-0641">Proline biosynthesis</keyword>
<dbReference type="AlphaFoldDB" id="A0A1F6DCS1"/>
<dbReference type="Pfam" id="PF14748">
    <property type="entry name" value="P5CR_dimer"/>
    <property type="match status" value="1"/>
</dbReference>
<accession>A0A1F6DCS1</accession>
<gene>
    <name evidence="4" type="primary">proC</name>
    <name evidence="9" type="ORF">A3C86_00570</name>
</gene>
<dbReference type="GO" id="GO:0005737">
    <property type="term" value="C:cytoplasm"/>
    <property type="evidence" value="ECO:0007669"/>
    <property type="project" value="UniProtKB-SubCell"/>
</dbReference>
<dbReference type="GO" id="GO:0004735">
    <property type="term" value="F:pyrroline-5-carboxylate reductase activity"/>
    <property type="evidence" value="ECO:0007669"/>
    <property type="project" value="UniProtKB-UniRule"/>
</dbReference>
<feature type="binding site" evidence="6">
    <location>
        <begin position="65"/>
        <end position="68"/>
    </location>
    <ligand>
        <name>NADP(+)</name>
        <dbReference type="ChEBI" id="CHEBI:58349"/>
    </ligand>
</feature>
<dbReference type="NCBIfam" id="TIGR00112">
    <property type="entry name" value="proC"/>
    <property type="match status" value="1"/>
</dbReference>
<evidence type="ECO:0000259" key="8">
    <source>
        <dbReference type="Pfam" id="PF14748"/>
    </source>
</evidence>
<dbReference type="InterPro" id="IPR029036">
    <property type="entry name" value="P5CR_dimer"/>
</dbReference>
<dbReference type="PIRSF" id="PIRSF000193">
    <property type="entry name" value="Pyrrol-5-carb_rd"/>
    <property type="match status" value="1"/>
</dbReference>
<dbReference type="HAMAP" id="MF_01925">
    <property type="entry name" value="P5C_reductase"/>
    <property type="match status" value="1"/>
</dbReference>
<dbReference type="InterPro" id="IPR036291">
    <property type="entry name" value="NAD(P)-bd_dom_sf"/>
</dbReference>